<feature type="region of interest" description="Disordered" evidence="4">
    <location>
        <begin position="422"/>
        <end position="442"/>
    </location>
</feature>
<organism evidence="5 6">
    <name type="scientific">Cudoniella acicularis</name>
    <dbReference type="NCBI Taxonomy" id="354080"/>
    <lineage>
        <taxon>Eukaryota</taxon>
        <taxon>Fungi</taxon>
        <taxon>Dikarya</taxon>
        <taxon>Ascomycota</taxon>
        <taxon>Pezizomycotina</taxon>
        <taxon>Leotiomycetes</taxon>
        <taxon>Helotiales</taxon>
        <taxon>Tricladiaceae</taxon>
        <taxon>Cudoniella</taxon>
    </lineage>
</organism>
<gene>
    <name evidence="5" type="ORF">G7Y89_g14549</name>
</gene>
<dbReference type="GO" id="GO:0003924">
    <property type="term" value="F:GTPase activity"/>
    <property type="evidence" value="ECO:0007669"/>
    <property type="project" value="InterPro"/>
</dbReference>
<feature type="compositionally biased region" description="Polar residues" evidence="4">
    <location>
        <begin position="195"/>
        <end position="204"/>
    </location>
</feature>
<dbReference type="PROSITE" id="PS51421">
    <property type="entry name" value="RAS"/>
    <property type="match status" value="1"/>
</dbReference>
<dbReference type="InterPro" id="IPR011990">
    <property type="entry name" value="TPR-like_helical_dom_sf"/>
</dbReference>
<evidence type="ECO:0000313" key="6">
    <source>
        <dbReference type="Proteomes" id="UP000566819"/>
    </source>
</evidence>
<dbReference type="NCBIfam" id="TIGR00231">
    <property type="entry name" value="small_GTP"/>
    <property type="match status" value="1"/>
</dbReference>
<evidence type="ECO:0000256" key="4">
    <source>
        <dbReference type="SAM" id="MobiDB-lite"/>
    </source>
</evidence>
<dbReference type="SUPFAM" id="SSF52540">
    <property type="entry name" value="P-loop containing nucleoside triphosphate hydrolases"/>
    <property type="match status" value="1"/>
</dbReference>
<feature type="region of interest" description="Disordered" evidence="4">
    <location>
        <begin position="280"/>
        <end position="309"/>
    </location>
</feature>
<evidence type="ECO:0000313" key="5">
    <source>
        <dbReference type="EMBL" id="KAF4621526.1"/>
    </source>
</evidence>
<dbReference type="SMART" id="SM00174">
    <property type="entry name" value="RHO"/>
    <property type="match status" value="1"/>
</dbReference>
<feature type="compositionally biased region" description="Basic and acidic residues" evidence="4">
    <location>
        <begin position="666"/>
        <end position="677"/>
    </location>
</feature>
<keyword evidence="2" id="KW-0547">Nucleotide-binding</keyword>
<dbReference type="Gene3D" id="3.40.50.300">
    <property type="entry name" value="P-loop containing nucleotide triphosphate hydrolases"/>
    <property type="match status" value="1"/>
</dbReference>
<accession>A0A8H4R2E5</accession>
<feature type="region of interest" description="Disordered" evidence="4">
    <location>
        <begin position="172"/>
        <end position="236"/>
    </location>
</feature>
<sequence length="693" mass="76770">MDVVSADIEFDDSDSETEQELEGFHALFAKGEEMLREGDFSGAEVHFLDCFDKIASHDSKISSNLMSQSKSDLIKLLLDTYRKQKKLGEAKNLLMETIGSDPSLITDMDSLAEALFQNEDYPNALECAKRARRIYRKLGPEGASGAEAMLQMLIKVCKTQGNQGAQREYEALLSHPPKRAESRRDSLASADRSPRQNVVLGNNASPRRPPPGTPLSPTDCKRPVRAQPYQTNSPDEIAPFGEDLFVRWGQSSAETVSNPNINAASSHWFSDDHHSPWSLGSVTTPEPTGSVRSDNSGRTGMSPEIGTPKRTLFRTNLDGKGLPLPLSYGYFDSIPQPSNFKVGRHGQTWSSSSSGHGEPKHINKFTDELNNSFNATDPPGQLKSAFKPFTVEEDLRKARKGKYAHEGDDGLAARFQVPLKNEYESETSTQNSQSKKTDEEGRALKKSAGLLTLPKLLVRTGSHVSLDPSISEETKLYKKIVVVGDGKCGKTPLLTLMTKGNYSEYPPPTEWLVYKMDIEIDNKRVDLAIWESGSNDKKGLPRLLSSPKAQAFLICFSIDSPTSLYMAQKKWVLEVQKFGKKVPYILVGLKNDLRADPRTIEHLEKRGQHPVTAAEGQAVADLIKADQYLECSAKTGEGVKEVLEAATRLTLADDFLKDLKRKKKEDVRREMDGDDKSLMGSKGIRSLLRSMTK</sequence>
<dbReference type="PANTHER" id="PTHR24072">
    <property type="entry name" value="RHO FAMILY GTPASE"/>
    <property type="match status" value="1"/>
</dbReference>
<evidence type="ECO:0000256" key="3">
    <source>
        <dbReference type="ARBA" id="ARBA00023134"/>
    </source>
</evidence>
<dbReference type="SMART" id="SM00173">
    <property type="entry name" value="RAS"/>
    <property type="match status" value="1"/>
</dbReference>
<dbReference type="InterPro" id="IPR003578">
    <property type="entry name" value="Small_GTPase_Rho"/>
</dbReference>
<dbReference type="SUPFAM" id="SSF48452">
    <property type="entry name" value="TPR-like"/>
    <property type="match status" value="1"/>
</dbReference>
<keyword evidence="3" id="KW-0342">GTP-binding</keyword>
<protein>
    <submittedName>
        <fullName evidence="5">Uncharacterized protein</fullName>
    </submittedName>
</protein>
<comment type="caution">
    <text evidence="5">The sequence shown here is derived from an EMBL/GenBank/DDBJ whole genome shotgun (WGS) entry which is preliminary data.</text>
</comment>
<dbReference type="Proteomes" id="UP000566819">
    <property type="component" value="Unassembled WGS sequence"/>
</dbReference>
<reference evidence="5 6" key="1">
    <citation type="submission" date="2020-03" db="EMBL/GenBank/DDBJ databases">
        <title>Draft Genome Sequence of Cudoniella acicularis.</title>
        <authorList>
            <person name="Buettner E."/>
            <person name="Kellner H."/>
        </authorList>
    </citation>
    <scope>NUCLEOTIDE SEQUENCE [LARGE SCALE GENOMIC DNA]</scope>
    <source>
        <strain evidence="5 6">DSM 108380</strain>
    </source>
</reference>
<evidence type="ECO:0000256" key="1">
    <source>
        <dbReference type="ARBA" id="ARBA00022481"/>
    </source>
</evidence>
<dbReference type="EMBL" id="JAAMPI010001956">
    <property type="protein sequence ID" value="KAF4621526.1"/>
    <property type="molecule type" value="Genomic_DNA"/>
</dbReference>
<dbReference type="PROSITE" id="PS51420">
    <property type="entry name" value="RHO"/>
    <property type="match status" value="1"/>
</dbReference>
<dbReference type="PRINTS" id="PR00449">
    <property type="entry name" value="RASTRNSFRMNG"/>
</dbReference>
<dbReference type="SMART" id="SM00175">
    <property type="entry name" value="RAB"/>
    <property type="match status" value="1"/>
</dbReference>
<keyword evidence="1" id="KW-0488">Methylation</keyword>
<dbReference type="InterPro" id="IPR005225">
    <property type="entry name" value="Small_GTP-bd"/>
</dbReference>
<evidence type="ECO:0000256" key="2">
    <source>
        <dbReference type="ARBA" id="ARBA00022741"/>
    </source>
</evidence>
<dbReference type="Gene3D" id="1.25.40.10">
    <property type="entry name" value="Tetratricopeptide repeat domain"/>
    <property type="match status" value="1"/>
</dbReference>
<name>A0A8H4R2E5_9HELO</name>
<dbReference type="AlphaFoldDB" id="A0A8H4R2E5"/>
<feature type="compositionally biased region" description="Polar residues" evidence="4">
    <location>
        <begin position="280"/>
        <end position="299"/>
    </location>
</feature>
<proteinExistence type="predicted"/>
<dbReference type="GO" id="GO:0005525">
    <property type="term" value="F:GTP binding"/>
    <property type="evidence" value="ECO:0007669"/>
    <property type="project" value="UniProtKB-KW"/>
</dbReference>
<dbReference type="GO" id="GO:0007264">
    <property type="term" value="P:small GTPase-mediated signal transduction"/>
    <property type="evidence" value="ECO:0007669"/>
    <property type="project" value="InterPro"/>
</dbReference>
<dbReference type="InterPro" id="IPR027417">
    <property type="entry name" value="P-loop_NTPase"/>
</dbReference>
<dbReference type="OrthoDB" id="8830751at2759"/>
<dbReference type="PROSITE" id="PS51419">
    <property type="entry name" value="RAB"/>
    <property type="match status" value="1"/>
</dbReference>
<dbReference type="Pfam" id="PF00071">
    <property type="entry name" value="Ras"/>
    <property type="match status" value="1"/>
</dbReference>
<dbReference type="InterPro" id="IPR001806">
    <property type="entry name" value="Small_GTPase"/>
</dbReference>
<keyword evidence="6" id="KW-1185">Reference proteome</keyword>
<feature type="region of interest" description="Disordered" evidence="4">
    <location>
        <begin position="666"/>
        <end position="693"/>
    </location>
</feature>